<name>A0AAV0Y1H3_9HEMI</name>
<proteinExistence type="predicted"/>
<protein>
    <submittedName>
        <fullName evidence="1">Uncharacterized protein</fullName>
    </submittedName>
</protein>
<sequence>MSLMKPSSSSNCEPDDDIHLMTHSVNNDIQIDGDSSESTISFNESSDSWKIDSIQLEKEAVVTLKNCSNTYFAGYLAMKTILKFPCSYCEQLMVKCDFSVTNKLDFLIFCKNYDSKTSEMHLKVPTYELTQFIILAQKILADIVEKNHIEKK</sequence>
<gene>
    <name evidence="1" type="ORF">MEUPH1_LOCUS27377</name>
</gene>
<accession>A0AAV0Y1H3</accession>
<evidence type="ECO:0000313" key="2">
    <source>
        <dbReference type="Proteomes" id="UP001160148"/>
    </source>
</evidence>
<dbReference type="Proteomes" id="UP001160148">
    <property type="component" value="Unassembled WGS sequence"/>
</dbReference>
<comment type="caution">
    <text evidence="1">The sequence shown here is derived from an EMBL/GenBank/DDBJ whole genome shotgun (WGS) entry which is preliminary data.</text>
</comment>
<dbReference type="AlphaFoldDB" id="A0AAV0Y1H3"/>
<dbReference type="EMBL" id="CARXXK010001107">
    <property type="protein sequence ID" value="CAI6373659.1"/>
    <property type="molecule type" value="Genomic_DNA"/>
</dbReference>
<keyword evidence="2" id="KW-1185">Reference proteome</keyword>
<reference evidence="1 2" key="1">
    <citation type="submission" date="2023-01" db="EMBL/GenBank/DDBJ databases">
        <authorList>
            <person name="Whitehead M."/>
        </authorList>
    </citation>
    <scope>NUCLEOTIDE SEQUENCE [LARGE SCALE GENOMIC DNA]</scope>
</reference>
<organism evidence="1 2">
    <name type="scientific">Macrosiphum euphorbiae</name>
    <name type="common">potato aphid</name>
    <dbReference type="NCBI Taxonomy" id="13131"/>
    <lineage>
        <taxon>Eukaryota</taxon>
        <taxon>Metazoa</taxon>
        <taxon>Ecdysozoa</taxon>
        <taxon>Arthropoda</taxon>
        <taxon>Hexapoda</taxon>
        <taxon>Insecta</taxon>
        <taxon>Pterygota</taxon>
        <taxon>Neoptera</taxon>
        <taxon>Paraneoptera</taxon>
        <taxon>Hemiptera</taxon>
        <taxon>Sternorrhyncha</taxon>
        <taxon>Aphidomorpha</taxon>
        <taxon>Aphidoidea</taxon>
        <taxon>Aphididae</taxon>
        <taxon>Macrosiphini</taxon>
        <taxon>Macrosiphum</taxon>
    </lineage>
</organism>
<evidence type="ECO:0000313" key="1">
    <source>
        <dbReference type="EMBL" id="CAI6373659.1"/>
    </source>
</evidence>